<feature type="domain" description="Helix-hairpin-helix DNA-binding motif class 1" evidence="2">
    <location>
        <begin position="3"/>
        <end position="22"/>
    </location>
</feature>
<gene>
    <name evidence="3" type="ORF">K9W46_05825</name>
</gene>
<dbReference type="SUPFAM" id="SSF47794">
    <property type="entry name" value="Rad51 N-terminal domain-like"/>
    <property type="match status" value="1"/>
</dbReference>
<protein>
    <recommendedName>
        <fullName evidence="2">Helix-hairpin-helix DNA-binding motif class 1 domain-containing protein</fullName>
    </recommendedName>
</protein>
<dbReference type="Proteomes" id="UP001200513">
    <property type="component" value="Chromosome"/>
</dbReference>
<evidence type="ECO:0000256" key="1">
    <source>
        <dbReference type="SAM" id="MobiDB-lite"/>
    </source>
</evidence>
<accession>A0A9Y1FQ46</accession>
<organism evidence="3">
    <name type="scientific">Candidatus Heimdallarchaeum endolithica</name>
    <dbReference type="NCBI Taxonomy" id="2876572"/>
    <lineage>
        <taxon>Archaea</taxon>
        <taxon>Promethearchaeati</taxon>
        <taxon>Candidatus Heimdallarchaeota</taxon>
        <taxon>Candidatus Heimdallarchaeia (ex Rinke et al. 2021) (nom. nud.)</taxon>
        <taxon>Candidatus Heimdallarchaeales</taxon>
        <taxon>Candidatus Heimdallarchaeaceae</taxon>
        <taxon>Candidatus Heimdallarchaeum</taxon>
    </lineage>
</organism>
<dbReference type="InterPro" id="IPR003583">
    <property type="entry name" value="Hlx-hairpin-Hlx_DNA-bd_motif"/>
</dbReference>
<dbReference type="GO" id="GO:0000166">
    <property type="term" value="F:nucleotide binding"/>
    <property type="evidence" value="ECO:0007669"/>
    <property type="project" value="InterPro"/>
</dbReference>
<dbReference type="InterPro" id="IPR010995">
    <property type="entry name" value="DNA_repair_Rad51/TF_NusA_a-hlx"/>
</dbReference>
<dbReference type="SMART" id="SM00278">
    <property type="entry name" value="HhH1"/>
    <property type="match status" value="2"/>
</dbReference>
<proteinExistence type="predicted"/>
<dbReference type="Pfam" id="PF14520">
    <property type="entry name" value="HHH_5"/>
    <property type="match status" value="1"/>
</dbReference>
<reference evidence="3" key="1">
    <citation type="journal article" date="2022" name="Nat. Microbiol.">
        <title>Unique mobile elements and scalable gene flow at the prokaryote-eukaryote boundary revealed by circularized Asgard archaea genomes.</title>
        <authorList>
            <person name="Wu F."/>
            <person name="Speth D.R."/>
            <person name="Philosof A."/>
            <person name="Cremiere A."/>
            <person name="Narayanan A."/>
            <person name="Barco R.A."/>
            <person name="Connon S.A."/>
            <person name="Amend J.P."/>
            <person name="Antoshechkin I.A."/>
            <person name="Orphan V.J."/>
        </authorList>
    </citation>
    <scope>NUCLEOTIDE SEQUENCE</scope>
    <source>
        <strain evidence="3">PR6</strain>
    </source>
</reference>
<sequence>MEPKITDIPGIGAKKADDLKKRGFDTVEKIANASLEELTDIPGVGKVTADKMRRAAKELLESASEKTAPVKEPKKKVEPKAEPKKKAEPKAKKEKITPVKKTQPVTLKVKTKTKKPKTGKPKKEKIISQTYGVVQSLVHDKVGRSSNNSIIVRLLNTEMPLASYIGRKAIVTNPENNLKMVGKITHIHGKRKSRDKNVIVRFNKSVSPHIIQTKVIVK</sequence>
<name>A0A9Y1FQ46_9ARCH</name>
<dbReference type="GO" id="GO:0003677">
    <property type="term" value="F:DNA binding"/>
    <property type="evidence" value="ECO:0007669"/>
    <property type="project" value="InterPro"/>
</dbReference>
<feature type="region of interest" description="Disordered" evidence="1">
    <location>
        <begin position="58"/>
        <end position="97"/>
    </location>
</feature>
<dbReference type="Gene3D" id="2.40.10.190">
    <property type="entry name" value="translation elongation factor selb, chain A, domain 4"/>
    <property type="match status" value="1"/>
</dbReference>
<feature type="domain" description="Helix-hairpin-helix DNA-binding motif class 1" evidence="2">
    <location>
        <begin position="36"/>
        <end position="55"/>
    </location>
</feature>
<dbReference type="AlphaFoldDB" id="A0A9Y1FQ46"/>
<dbReference type="Gene3D" id="1.10.150.20">
    <property type="entry name" value="5' to 3' exonuclease, C-terminal subdomain"/>
    <property type="match status" value="1"/>
</dbReference>
<dbReference type="InterPro" id="IPR038661">
    <property type="entry name" value="Ribosomal_eL33_sf"/>
</dbReference>
<dbReference type="GO" id="GO:0006281">
    <property type="term" value="P:DNA repair"/>
    <property type="evidence" value="ECO:0007669"/>
    <property type="project" value="InterPro"/>
</dbReference>
<evidence type="ECO:0000313" key="3">
    <source>
        <dbReference type="EMBL" id="UJG44696.1"/>
    </source>
</evidence>
<evidence type="ECO:0000259" key="2">
    <source>
        <dbReference type="SMART" id="SM00278"/>
    </source>
</evidence>
<dbReference type="EMBL" id="CP084167">
    <property type="protein sequence ID" value="UJG44696.1"/>
    <property type="molecule type" value="Genomic_DNA"/>
</dbReference>